<dbReference type="RefSeq" id="WP_101072198.1">
    <property type="nucleotide sequence ID" value="NZ_PISP01000001.1"/>
</dbReference>
<dbReference type="Proteomes" id="UP000233398">
    <property type="component" value="Unassembled WGS sequence"/>
</dbReference>
<evidence type="ECO:0000259" key="3">
    <source>
        <dbReference type="Pfam" id="PF01408"/>
    </source>
</evidence>
<keyword evidence="6" id="KW-1185">Reference proteome</keyword>
<keyword evidence="2" id="KW-0560">Oxidoreductase</keyword>
<evidence type="ECO:0000259" key="4">
    <source>
        <dbReference type="Pfam" id="PF02894"/>
    </source>
</evidence>
<evidence type="ECO:0000256" key="2">
    <source>
        <dbReference type="ARBA" id="ARBA00023002"/>
    </source>
</evidence>
<sequence length="347" mass="39468">MSIKAGIVGYGKAAKIFHAPLIQAVNDLDFYSVVERSSDDAIQQYPNVEVFRNFKDILKDDVTELFIITTPNHLHYQMAMEALSAGKHVVIDKPFTVTFEEAKKLIRLADDLDLKLSVFQNRRWDGDFKTVEQIIRDQKVGEVVEVVSTFNRFRNQVRENKWREKDQPGSGVLYDLGPHLIDQSIRLFGKPDHLFADIREQRGGVTDDYFEVDLHYPNLKVKLKAGMLVADPSPRFTIRGTEGAFVKFGLDPQEQNLKEGKNPKSPDLGTDSENYWGSLYKWKNNEMSVEKVKTLAGSYITFYREMAAAIKGEGDLPVDPNDAAYVIYLIELALKSNLEGKRLDVSK</sequence>
<protein>
    <submittedName>
        <fullName evidence="5">Oxidoreductase</fullName>
    </submittedName>
</protein>
<dbReference type="InterPro" id="IPR051317">
    <property type="entry name" value="Gfo/Idh/MocA_oxidoreduct"/>
</dbReference>
<dbReference type="InterPro" id="IPR004104">
    <property type="entry name" value="Gfo/Idh/MocA-like_OxRdtase_C"/>
</dbReference>
<organism evidence="5 6">
    <name type="scientific">Rhodohalobacter barkolensis</name>
    <dbReference type="NCBI Taxonomy" id="2053187"/>
    <lineage>
        <taxon>Bacteria</taxon>
        <taxon>Pseudomonadati</taxon>
        <taxon>Balneolota</taxon>
        <taxon>Balneolia</taxon>
        <taxon>Balneolales</taxon>
        <taxon>Balneolaceae</taxon>
        <taxon>Rhodohalobacter</taxon>
    </lineage>
</organism>
<dbReference type="InterPro" id="IPR000683">
    <property type="entry name" value="Gfo/Idh/MocA-like_OxRdtase_N"/>
</dbReference>
<dbReference type="Pfam" id="PF01408">
    <property type="entry name" value="GFO_IDH_MocA"/>
    <property type="match status" value="1"/>
</dbReference>
<reference evidence="5 6" key="1">
    <citation type="submission" date="2017-11" db="EMBL/GenBank/DDBJ databases">
        <title>Rhodohalobacter 15182 sp. nov., isolated from a salt lake.</title>
        <authorList>
            <person name="Han S."/>
        </authorList>
    </citation>
    <scope>NUCLEOTIDE SEQUENCE [LARGE SCALE GENOMIC DNA]</scope>
    <source>
        <strain evidence="5 6">15182</strain>
    </source>
</reference>
<accession>A0A2N0VL50</accession>
<dbReference type="EMBL" id="PISP01000001">
    <property type="protein sequence ID" value="PKD44910.1"/>
    <property type="molecule type" value="Genomic_DNA"/>
</dbReference>
<dbReference type="InterPro" id="IPR036291">
    <property type="entry name" value="NAD(P)-bd_dom_sf"/>
</dbReference>
<dbReference type="Gene3D" id="3.30.360.10">
    <property type="entry name" value="Dihydrodipicolinate Reductase, domain 2"/>
    <property type="match status" value="1"/>
</dbReference>
<dbReference type="Pfam" id="PF02894">
    <property type="entry name" value="GFO_IDH_MocA_C"/>
    <property type="match status" value="1"/>
</dbReference>
<dbReference type="SUPFAM" id="SSF51735">
    <property type="entry name" value="NAD(P)-binding Rossmann-fold domains"/>
    <property type="match status" value="1"/>
</dbReference>
<dbReference type="GO" id="GO:0016491">
    <property type="term" value="F:oxidoreductase activity"/>
    <property type="evidence" value="ECO:0007669"/>
    <property type="project" value="UniProtKB-KW"/>
</dbReference>
<comment type="caution">
    <text evidence="5">The sequence shown here is derived from an EMBL/GenBank/DDBJ whole genome shotgun (WGS) entry which is preliminary data.</text>
</comment>
<dbReference type="Gene3D" id="3.40.50.720">
    <property type="entry name" value="NAD(P)-binding Rossmann-like Domain"/>
    <property type="match status" value="1"/>
</dbReference>
<dbReference type="AlphaFoldDB" id="A0A2N0VL50"/>
<dbReference type="OrthoDB" id="9815825at2"/>
<feature type="domain" description="Gfo/Idh/MocA-like oxidoreductase N-terminal" evidence="3">
    <location>
        <begin position="3"/>
        <end position="118"/>
    </location>
</feature>
<dbReference type="PANTHER" id="PTHR43708">
    <property type="entry name" value="CONSERVED EXPRESSED OXIDOREDUCTASE (EUROFUNG)"/>
    <property type="match status" value="1"/>
</dbReference>
<proteinExistence type="inferred from homology"/>
<dbReference type="GO" id="GO:0000166">
    <property type="term" value="F:nucleotide binding"/>
    <property type="evidence" value="ECO:0007669"/>
    <property type="project" value="InterPro"/>
</dbReference>
<comment type="similarity">
    <text evidence="1">Belongs to the Gfo/Idh/MocA family.</text>
</comment>
<gene>
    <name evidence="5" type="ORF">CWD77_05475</name>
</gene>
<dbReference type="NCBIfam" id="NF008607">
    <property type="entry name" value="PRK11579.1"/>
    <property type="match status" value="1"/>
</dbReference>
<evidence type="ECO:0000256" key="1">
    <source>
        <dbReference type="ARBA" id="ARBA00010928"/>
    </source>
</evidence>
<feature type="domain" description="Gfo/Idh/MocA-like oxidoreductase C-terminal" evidence="4">
    <location>
        <begin position="135"/>
        <end position="343"/>
    </location>
</feature>
<evidence type="ECO:0000313" key="6">
    <source>
        <dbReference type="Proteomes" id="UP000233398"/>
    </source>
</evidence>
<evidence type="ECO:0000313" key="5">
    <source>
        <dbReference type="EMBL" id="PKD44910.1"/>
    </source>
</evidence>
<name>A0A2N0VL50_9BACT</name>
<dbReference type="PANTHER" id="PTHR43708:SF5">
    <property type="entry name" value="CONSERVED EXPRESSED OXIDOREDUCTASE (EUROFUNG)-RELATED"/>
    <property type="match status" value="1"/>
</dbReference>